<evidence type="ECO:0000256" key="1">
    <source>
        <dbReference type="ARBA" id="ARBA00004196"/>
    </source>
</evidence>
<dbReference type="Proteomes" id="UP000051660">
    <property type="component" value="Unassembled WGS sequence"/>
</dbReference>
<name>A0A0R3MHE8_9BRAD</name>
<sequence>MKLARLIIGLIFFAGGLYVLVGEHFAGTSEDATVNARLYVVRAPIEGKVALAARSVGSRVNAGELVARVTDERFDTARLLELERDRDAQQIELQRIAAQRVALSQSRAGFETQSADYRRGRIRQIEVRIAEAKAAQDAAGARLREADAEFNRASELSNRGVQTAANLGRARAAFDVAQQDLQGTRERGKYFETELAAAHTGVFIGESYNDAPFSAQRIHEIDLRLAELSVDEERVKARVLQSGRQIDAERLRVNRLTSAALSARVPGVIWDFLVDDGEHARRGQDLVKLVDCNSMVVTAGVSEALYASLSVGAPVQFRLFGDDRIFDGTVTRLGGSGASSLYQNLAVGPSPQHMQRFDVTVTVPELARQPDLGCAIGRTGRVIFSAGHVATIRKFLTRYGL</sequence>
<dbReference type="PANTHER" id="PTHR30386:SF19">
    <property type="entry name" value="MULTIDRUG EXPORT PROTEIN EMRA-RELATED"/>
    <property type="match status" value="1"/>
</dbReference>
<dbReference type="PANTHER" id="PTHR30386">
    <property type="entry name" value="MEMBRANE FUSION SUBUNIT OF EMRAB-TOLC MULTIDRUG EFFLUX PUMP"/>
    <property type="match status" value="1"/>
</dbReference>
<dbReference type="AlphaFoldDB" id="A0A0R3MHE8"/>
<comment type="caution">
    <text evidence="2">The sequence shown here is derived from an EMBL/GenBank/DDBJ whole genome shotgun (WGS) entry which is preliminary data.</text>
</comment>
<dbReference type="Gene3D" id="2.40.30.170">
    <property type="match status" value="1"/>
</dbReference>
<dbReference type="GO" id="GO:0030313">
    <property type="term" value="C:cell envelope"/>
    <property type="evidence" value="ECO:0007669"/>
    <property type="project" value="UniProtKB-SubCell"/>
</dbReference>
<dbReference type="InterPro" id="IPR050739">
    <property type="entry name" value="MFP"/>
</dbReference>
<dbReference type="OrthoDB" id="7477732at2"/>
<gene>
    <name evidence="2" type="ORF">CQ14_34460</name>
</gene>
<dbReference type="RefSeq" id="WP_057860840.1">
    <property type="nucleotide sequence ID" value="NZ_LLYB01000093.1"/>
</dbReference>
<protein>
    <recommendedName>
        <fullName evidence="4">Multidrug resistance efflux pump</fullName>
    </recommendedName>
</protein>
<proteinExistence type="predicted"/>
<dbReference type="EMBL" id="LLYB01000093">
    <property type="protein sequence ID" value="KRR19687.1"/>
    <property type="molecule type" value="Genomic_DNA"/>
</dbReference>
<accession>A0A0R3MHE8</accession>
<evidence type="ECO:0000313" key="2">
    <source>
        <dbReference type="EMBL" id="KRR19687.1"/>
    </source>
</evidence>
<evidence type="ECO:0000313" key="3">
    <source>
        <dbReference type="Proteomes" id="UP000051660"/>
    </source>
</evidence>
<organism evidence="2 3">
    <name type="scientific">Bradyrhizobium lablabi</name>
    <dbReference type="NCBI Taxonomy" id="722472"/>
    <lineage>
        <taxon>Bacteria</taxon>
        <taxon>Pseudomonadati</taxon>
        <taxon>Pseudomonadota</taxon>
        <taxon>Alphaproteobacteria</taxon>
        <taxon>Hyphomicrobiales</taxon>
        <taxon>Nitrobacteraceae</taxon>
        <taxon>Bradyrhizobium</taxon>
    </lineage>
</organism>
<evidence type="ECO:0008006" key="4">
    <source>
        <dbReference type="Google" id="ProtNLM"/>
    </source>
</evidence>
<comment type="subcellular location">
    <subcellularLocation>
        <location evidence="1">Cell envelope</location>
    </subcellularLocation>
</comment>
<reference evidence="2 3" key="1">
    <citation type="submission" date="2014-03" db="EMBL/GenBank/DDBJ databases">
        <title>Bradyrhizobium valentinum sp. nov., isolated from effective nodules of Lupinus mariae-josephae, a lupine endemic of basic-lime soils in Eastern Spain.</title>
        <authorList>
            <person name="Duran D."/>
            <person name="Rey L."/>
            <person name="Navarro A."/>
            <person name="Busquets A."/>
            <person name="Imperial J."/>
            <person name="Ruiz-Argueso T."/>
        </authorList>
    </citation>
    <scope>NUCLEOTIDE SEQUENCE [LARGE SCALE GENOMIC DNA]</scope>
    <source>
        <strain evidence="2 3">CCBAU 23086</strain>
    </source>
</reference>